<comment type="caution">
    <text evidence="2">The sequence shown here is derived from an EMBL/GenBank/DDBJ whole genome shotgun (WGS) entry which is preliminary data.</text>
</comment>
<dbReference type="InterPro" id="IPR010649">
    <property type="entry name" value="NapE_TorE"/>
</dbReference>
<name>A0ABQ4Q397_9BURK</name>
<evidence type="ECO:0008006" key="4">
    <source>
        <dbReference type="Google" id="ProtNLM"/>
    </source>
</evidence>
<sequence>MKQETAAPTKKQELRAFLFLTVVTAPILAVGTVGGYGFLVWMFQLLTGRLPGG</sequence>
<dbReference type="EMBL" id="BPMK01000006">
    <property type="protein sequence ID" value="GIZ51568.1"/>
    <property type="molecule type" value="Genomic_DNA"/>
</dbReference>
<dbReference type="Proteomes" id="UP000887222">
    <property type="component" value="Unassembled WGS sequence"/>
</dbReference>
<evidence type="ECO:0000313" key="2">
    <source>
        <dbReference type="EMBL" id="GIZ51568.1"/>
    </source>
</evidence>
<gene>
    <name evidence="2" type="ORF">NCCP691_15820</name>
</gene>
<dbReference type="NCBIfam" id="TIGR02973">
    <property type="entry name" value="nitrate_rd_NapE"/>
    <property type="match status" value="1"/>
</dbReference>
<dbReference type="Pfam" id="PF06796">
    <property type="entry name" value="NapE"/>
    <property type="match status" value="1"/>
</dbReference>
<reference evidence="2 3" key="1">
    <citation type="journal article" date="2022" name="Int. J. Syst. Evol. Microbiol.">
        <title>Noviherbaspirillum aridicola sp. nov., isolated from an arid soil in Pakistan.</title>
        <authorList>
            <person name="Khan I.U."/>
            <person name="Saqib M."/>
            <person name="Amin A."/>
            <person name="Hussain F."/>
            <person name="Li L."/>
            <person name="Liu Y.H."/>
            <person name="Fang B.Z."/>
            <person name="Ahmed I."/>
            <person name="Li W.J."/>
        </authorList>
    </citation>
    <scope>NUCLEOTIDE SEQUENCE [LARGE SCALE GENOMIC DNA]</scope>
    <source>
        <strain evidence="2 3">NCCP-691</strain>
    </source>
</reference>
<dbReference type="RefSeq" id="WP_220807734.1">
    <property type="nucleotide sequence ID" value="NZ_BPMK01000006.1"/>
</dbReference>
<organism evidence="2 3">
    <name type="scientific">Noviherbaspirillum aridicola</name>
    <dbReference type="NCBI Taxonomy" id="2849687"/>
    <lineage>
        <taxon>Bacteria</taxon>
        <taxon>Pseudomonadati</taxon>
        <taxon>Pseudomonadota</taxon>
        <taxon>Betaproteobacteria</taxon>
        <taxon>Burkholderiales</taxon>
        <taxon>Oxalobacteraceae</taxon>
        <taxon>Noviherbaspirillum</taxon>
    </lineage>
</organism>
<protein>
    <recommendedName>
        <fullName evidence="4">Periplasmic nitrate reductase subunit NapE</fullName>
    </recommendedName>
</protein>
<evidence type="ECO:0000256" key="1">
    <source>
        <dbReference type="SAM" id="Phobius"/>
    </source>
</evidence>
<keyword evidence="1" id="KW-1133">Transmembrane helix</keyword>
<evidence type="ECO:0000313" key="3">
    <source>
        <dbReference type="Proteomes" id="UP000887222"/>
    </source>
</evidence>
<accession>A0ABQ4Q397</accession>
<keyword evidence="1" id="KW-0472">Membrane</keyword>
<keyword evidence="3" id="KW-1185">Reference proteome</keyword>
<dbReference type="InterPro" id="IPR004448">
    <property type="entry name" value="Nitrate_reductase_NapE"/>
</dbReference>
<proteinExistence type="predicted"/>
<keyword evidence="1" id="KW-0812">Transmembrane</keyword>
<feature type="transmembrane region" description="Helical" evidence="1">
    <location>
        <begin position="16"/>
        <end position="43"/>
    </location>
</feature>